<proteinExistence type="predicted"/>
<organism evidence="1 2">
    <name type="scientific">Microvirga brassicacearum</name>
    <dbReference type="NCBI Taxonomy" id="2580413"/>
    <lineage>
        <taxon>Bacteria</taxon>
        <taxon>Pseudomonadati</taxon>
        <taxon>Pseudomonadota</taxon>
        <taxon>Alphaproteobacteria</taxon>
        <taxon>Hyphomicrobiales</taxon>
        <taxon>Methylobacteriaceae</taxon>
        <taxon>Microvirga</taxon>
    </lineage>
</organism>
<accession>A0A5N3P3V3</accession>
<name>A0A5N3P3V3_9HYPH</name>
<keyword evidence="2" id="KW-1185">Reference proteome</keyword>
<evidence type="ECO:0000313" key="1">
    <source>
        <dbReference type="EMBL" id="KAB0264389.1"/>
    </source>
</evidence>
<dbReference type="Proteomes" id="UP000325684">
    <property type="component" value="Unassembled WGS sequence"/>
</dbReference>
<reference evidence="1 2" key="1">
    <citation type="journal article" date="2019" name="Microorganisms">
        <title>Genome Insights into the Novel Species Microvirga brassicacearum, a Rapeseed Endophyte with Biotechnological Potential.</title>
        <authorList>
            <person name="Jimenez-Gomez A."/>
            <person name="Saati-Santamaria Z."/>
            <person name="Igual J.M."/>
            <person name="Rivas R."/>
            <person name="Mateos P.F."/>
            <person name="Garcia-Fraile P."/>
        </authorList>
    </citation>
    <scope>NUCLEOTIDE SEQUENCE [LARGE SCALE GENOMIC DNA]</scope>
    <source>
        <strain evidence="1 2">CDVBN77</strain>
    </source>
</reference>
<dbReference type="OrthoDB" id="996425at2"/>
<dbReference type="RefSeq" id="WP_150949541.1">
    <property type="nucleotide sequence ID" value="NZ_VCMV01000072.1"/>
</dbReference>
<dbReference type="EMBL" id="VCMV01000072">
    <property type="protein sequence ID" value="KAB0264389.1"/>
    <property type="molecule type" value="Genomic_DNA"/>
</dbReference>
<comment type="caution">
    <text evidence="1">The sequence shown here is derived from an EMBL/GenBank/DDBJ whole genome shotgun (WGS) entry which is preliminary data.</text>
</comment>
<gene>
    <name evidence="1" type="ORF">FEZ63_23315</name>
</gene>
<protein>
    <submittedName>
        <fullName evidence="1">Uncharacterized protein</fullName>
    </submittedName>
</protein>
<dbReference type="AlphaFoldDB" id="A0A5N3P3V3"/>
<evidence type="ECO:0000313" key="2">
    <source>
        <dbReference type="Proteomes" id="UP000325684"/>
    </source>
</evidence>
<sequence>MIRTETRMAEQTTAAERDEKRAMIRLAVFAGFLFAVPASGQVQSTDWTDTWTPVAGGWTKYVNERFGTLAEIPRHLFSLDEPPPANGDGRTLSSKDGAKIWIYASYGAYVVTDTFEEYKALLLKESDLDRVTYKAESKTWLARSGTKGPNIVYEKVIEGCGAAHIFRITYPASRKTAYDPVVTRIARSLGCQKHEDQ</sequence>